<proteinExistence type="predicted"/>
<protein>
    <recommendedName>
        <fullName evidence="1">RNA-directed DNA polymerase</fullName>
        <ecNumber evidence="1">2.7.7.49</ecNumber>
    </recommendedName>
</protein>
<gene>
    <name evidence="11" type="ORF">GEV33_014424</name>
</gene>
<dbReference type="Gene3D" id="3.10.20.370">
    <property type="match status" value="1"/>
</dbReference>
<dbReference type="CDD" id="cd09274">
    <property type="entry name" value="RNase_HI_RT_Ty3"/>
    <property type="match status" value="1"/>
</dbReference>
<dbReference type="Gene3D" id="3.30.70.270">
    <property type="match status" value="2"/>
</dbReference>
<dbReference type="Pfam" id="PF00078">
    <property type="entry name" value="RVT_1"/>
    <property type="match status" value="1"/>
</dbReference>
<dbReference type="InterPro" id="IPR041373">
    <property type="entry name" value="RT_RNaseH"/>
</dbReference>
<feature type="compositionally biased region" description="Polar residues" evidence="8">
    <location>
        <begin position="1"/>
        <end position="15"/>
    </location>
</feature>
<feature type="region of interest" description="Disordered" evidence="8">
    <location>
        <begin position="483"/>
        <end position="524"/>
    </location>
</feature>
<evidence type="ECO:0000313" key="11">
    <source>
        <dbReference type="EMBL" id="KAH0808367.1"/>
    </source>
</evidence>
<dbReference type="InterPro" id="IPR000477">
    <property type="entry name" value="RT_dom"/>
</dbReference>
<evidence type="ECO:0000313" key="12">
    <source>
        <dbReference type="Proteomes" id="UP000719412"/>
    </source>
</evidence>
<comment type="caution">
    <text evidence="11">The sequence shown here is derived from an EMBL/GenBank/DDBJ whole genome shotgun (WGS) entry which is preliminary data.</text>
</comment>
<feature type="compositionally biased region" description="Polar residues" evidence="8">
    <location>
        <begin position="483"/>
        <end position="497"/>
    </location>
</feature>
<dbReference type="GO" id="GO:0016787">
    <property type="term" value="F:hydrolase activity"/>
    <property type="evidence" value="ECO:0007669"/>
    <property type="project" value="UniProtKB-KW"/>
</dbReference>
<dbReference type="GO" id="GO:0003964">
    <property type="term" value="F:RNA-directed DNA polymerase activity"/>
    <property type="evidence" value="ECO:0007669"/>
    <property type="project" value="UniProtKB-KW"/>
</dbReference>
<evidence type="ECO:0000259" key="10">
    <source>
        <dbReference type="PROSITE" id="PS50994"/>
    </source>
</evidence>
<dbReference type="GO" id="GO:0015074">
    <property type="term" value="P:DNA integration"/>
    <property type="evidence" value="ECO:0007669"/>
    <property type="project" value="InterPro"/>
</dbReference>
<feature type="domain" description="Integrase catalytic" evidence="10">
    <location>
        <begin position="1169"/>
        <end position="1328"/>
    </location>
</feature>
<dbReference type="CDD" id="cd01647">
    <property type="entry name" value="RT_LTR"/>
    <property type="match status" value="1"/>
</dbReference>
<dbReference type="Gene3D" id="1.10.340.70">
    <property type="match status" value="1"/>
</dbReference>
<dbReference type="Gene3D" id="3.10.10.10">
    <property type="entry name" value="HIV Type 1 Reverse Transcriptase, subunit A, domain 1"/>
    <property type="match status" value="1"/>
</dbReference>
<dbReference type="EC" id="2.7.7.49" evidence="1"/>
<dbReference type="CDD" id="cd00303">
    <property type="entry name" value="retropepsin_like"/>
    <property type="match status" value="1"/>
</dbReference>
<dbReference type="PANTHER" id="PTHR37984:SF5">
    <property type="entry name" value="PROTEIN NYNRIN-LIKE"/>
    <property type="match status" value="1"/>
</dbReference>
<evidence type="ECO:0000256" key="6">
    <source>
        <dbReference type="ARBA" id="ARBA00022801"/>
    </source>
</evidence>
<dbReference type="PANTHER" id="PTHR37984">
    <property type="entry name" value="PROTEIN CBG26694"/>
    <property type="match status" value="1"/>
</dbReference>
<dbReference type="Pfam" id="PF00665">
    <property type="entry name" value="rve"/>
    <property type="match status" value="1"/>
</dbReference>
<dbReference type="FunFam" id="3.30.70.270:FF:000020">
    <property type="entry name" value="Transposon Tf2-6 polyprotein-like Protein"/>
    <property type="match status" value="1"/>
</dbReference>
<dbReference type="GO" id="GO:0004519">
    <property type="term" value="F:endonuclease activity"/>
    <property type="evidence" value="ECO:0007669"/>
    <property type="project" value="UniProtKB-KW"/>
</dbReference>
<keyword evidence="7" id="KW-0695">RNA-directed DNA polymerase</keyword>
<evidence type="ECO:0000259" key="9">
    <source>
        <dbReference type="PROSITE" id="PS50878"/>
    </source>
</evidence>
<dbReference type="InterPro" id="IPR041588">
    <property type="entry name" value="Integrase_H2C2"/>
</dbReference>
<dbReference type="InterPro" id="IPR043502">
    <property type="entry name" value="DNA/RNA_pol_sf"/>
</dbReference>
<sequence>MVLTRSQPGNGDQPNSSSSESSMAPNKTSDEPGETSPGMQSAMLEAIQRTSNALEEALDRFSHSRSSEPPSVVPPVVECFSTRVRAKVKLDYANALDFGSPFPYIWRISVATPVYLSLKCTLLKLEDYLPTFSGDPDEDPEYFVQRLEEYFTEPSNSHLSEETKVCIVYKQLRGAVFKRYKAFANRDREFRVVRDRIMTHYGVDGHFSALYETFQRGHVERYEDFEVFCARQEALYRRLFPDAPESRLVSELVKQLPKELRPHLVAAGCRTVTSLVEMAQQLAVHGESVFGKLAQDRAVPISVRVSRISMSASRFPRVPLQLGSREMMAAVDSNSTVNCIAARLSPTPGHRCEVYLELATENETTLSMGIVYVDIVLSDITYPGTRLFVVPDLRDDVILGHEWLEAARASVCYAQQCVHHGTHRRSTTYWKKTKGMTPVDVDSRPLPDLQHQFPAPHLTVFLAAVREFVGVMDTSAVTENNKALSSCDQKLASDSTGLSGGFSGQRANDMRSNDAWSDGDPKERYPKERIDGLLHDKLKEDFPVLLHDTVTRYDKFFELFDGPEGWQRRTISTMAFGNPPSGMIADPERHARDSQLATCGTAARSAVADRDSTREIWSLFRWAIRRHVERSDSEYCSPVVLVKKKDGTLRFCTDYRRLNALTKDEAAPLPRIQESGYWQIPMDPMSKYLTAFATPDGATYQYRVMPFGLKNAPATFQKLMACVLSGLLGKCAHVYLDDIIVWSATYEEHIGHLRQVFERLQEFGLRCALKKCRFGVSELPYLGHIVGRDGNRPQERHLVQIRDAVPPRTKKQLQRFLGLANWVREYVPMFATIAAPLTDLLVMKKTFRWTDAAQKAFDKLKTAIDQPLLLHRPDASREYVLQTDASGLGVAAVLYQERNGLRNIISYSSARLNDAQRRYHINEQECLAVVFAIKKYRPYLEDKPFLLRTDNKCLLWLNGAKDSNAKLTRWSLLLQEFNFRIEHCPGKNNELPEVLSRQPEDVEIPDDTEDVDRMLVPKRKDEATAATERVYAIDVPTLMDEVKGIQLADPEFPKVLERWRRIREEGPQEPGERKFAEIYDVLDGHLVKRDGQKILLWVPEAARERVLHEFHDVPEAGHPGYEETLRSILGQYTWPTASRDVRTYVKNCLICATTKRGPIQPGAPLRAYDPERPWQTIAVDFMGPYAITREGNKYILVVTDLFTRWVEAFPVKGATTKTTVKLLENEVFCRWGYPQAVITDNGTQFRSNRFKRACHRWRIRHWPTANYHPRANPTERRNQEIKKLLRVAYQMFPGQPWDRHLAKGLFNIRRRRNAATGQSPSHLLMGYDLRMPGQWEMDSGPLETTPDQRQEEALGLQRCYRRRYIRSGAPVPIFQPNDLVLIRHHVKRGFEPTWVGPVGVIADARGNFYWVERGSYATREHIDHLRPAPAGHEKQRRGVQLSAEGRGPDQDEANTADEGKDDAPPINVGSLDPTTPPPQDVLRGHRRRRRRQQIARQRVYTGRLRQGLLPLPPPLLLTAEISPREEDEESTGQIGD</sequence>
<keyword evidence="5" id="KW-0255">Endonuclease</keyword>
<keyword evidence="12" id="KW-1185">Reference proteome</keyword>
<reference evidence="11" key="2">
    <citation type="submission" date="2021-08" db="EMBL/GenBank/DDBJ databases">
        <authorList>
            <person name="Eriksson T."/>
        </authorList>
    </citation>
    <scope>NUCLEOTIDE SEQUENCE</scope>
    <source>
        <strain evidence="11">Stoneville</strain>
        <tissue evidence="11">Whole head</tissue>
    </source>
</reference>
<dbReference type="GO" id="GO:0042575">
    <property type="term" value="C:DNA polymerase complex"/>
    <property type="evidence" value="ECO:0007669"/>
    <property type="project" value="UniProtKB-ARBA"/>
</dbReference>
<dbReference type="InterPro" id="IPR043128">
    <property type="entry name" value="Rev_trsase/Diguanyl_cyclase"/>
</dbReference>
<dbReference type="Gene3D" id="3.30.420.10">
    <property type="entry name" value="Ribonuclease H-like superfamily/Ribonuclease H"/>
    <property type="match status" value="1"/>
</dbReference>
<dbReference type="FunFam" id="3.10.20.370:FF:000001">
    <property type="entry name" value="Retrovirus-related Pol polyprotein from transposon 17.6-like protein"/>
    <property type="match status" value="1"/>
</dbReference>
<dbReference type="SUPFAM" id="SSF53098">
    <property type="entry name" value="Ribonuclease H-like"/>
    <property type="match status" value="1"/>
</dbReference>
<dbReference type="InterPro" id="IPR036397">
    <property type="entry name" value="RNaseH_sf"/>
</dbReference>
<dbReference type="PROSITE" id="PS50994">
    <property type="entry name" value="INTEGRASE"/>
    <property type="match status" value="1"/>
</dbReference>
<feature type="region of interest" description="Disordered" evidence="8">
    <location>
        <begin position="1"/>
        <end position="43"/>
    </location>
</feature>
<reference evidence="11" key="1">
    <citation type="journal article" date="2020" name="J Insects Food Feed">
        <title>The yellow mealworm (Tenebrio molitor) genome: a resource for the emerging insects as food and feed industry.</title>
        <authorList>
            <person name="Eriksson T."/>
            <person name="Andere A."/>
            <person name="Kelstrup H."/>
            <person name="Emery V."/>
            <person name="Picard C."/>
        </authorList>
    </citation>
    <scope>NUCLEOTIDE SEQUENCE</scope>
    <source>
        <strain evidence="11">Stoneville</strain>
        <tissue evidence="11">Whole head</tissue>
    </source>
</reference>
<evidence type="ECO:0000256" key="1">
    <source>
        <dbReference type="ARBA" id="ARBA00012493"/>
    </source>
</evidence>
<dbReference type="InterPro" id="IPR001584">
    <property type="entry name" value="Integrase_cat-core"/>
</dbReference>
<dbReference type="InterPro" id="IPR050951">
    <property type="entry name" value="Retrovirus_Pol_polyprotein"/>
</dbReference>
<accession>A0A8J6H6S9</accession>
<keyword evidence="3" id="KW-0548">Nucleotidyltransferase</keyword>
<evidence type="ECO:0000256" key="8">
    <source>
        <dbReference type="SAM" id="MobiDB-lite"/>
    </source>
</evidence>
<feature type="compositionally biased region" description="Basic residues" evidence="8">
    <location>
        <begin position="1484"/>
        <end position="1493"/>
    </location>
</feature>
<dbReference type="Pfam" id="PF17921">
    <property type="entry name" value="Integrase_H2C2"/>
    <property type="match status" value="1"/>
</dbReference>
<dbReference type="SUPFAM" id="SSF50630">
    <property type="entry name" value="Acid proteases"/>
    <property type="match status" value="1"/>
</dbReference>
<evidence type="ECO:0000256" key="3">
    <source>
        <dbReference type="ARBA" id="ARBA00022695"/>
    </source>
</evidence>
<dbReference type="FunFam" id="3.30.70.270:FF:000003">
    <property type="entry name" value="Transposon Ty3-G Gag-Pol polyprotein"/>
    <property type="match status" value="1"/>
</dbReference>
<keyword evidence="6" id="KW-0378">Hydrolase</keyword>
<keyword evidence="2" id="KW-0808">Transferase</keyword>
<dbReference type="GO" id="GO:0003676">
    <property type="term" value="F:nucleic acid binding"/>
    <property type="evidence" value="ECO:0007669"/>
    <property type="project" value="InterPro"/>
</dbReference>
<dbReference type="PROSITE" id="PS50878">
    <property type="entry name" value="RT_POL"/>
    <property type="match status" value="1"/>
</dbReference>
<feature type="domain" description="Reverse transcriptase" evidence="9">
    <location>
        <begin position="567"/>
        <end position="786"/>
    </location>
</feature>
<dbReference type="InterPro" id="IPR021109">
    <property type="entry name" value="Peptidase_aspartic_dom_sf"/>
</dbReference>
<dbReference type="Pfam" id="PF17917">
    <property type="entry name" value="RT_RNaseH"/>
    <property type="match status" value="1"/>
</dbReference>
<evidence type="ECO:0000256" key="4">
    <source>
        <dbReference type="ARBA" id="ARBA00022722"/>
    </source>
</evidence>
<dbReference type="Gene3D" id="2.40.70.10">
    <property type="entry name" value="Acid Proteases"/>
    <property type="match status" value="1"/>
</dbReference>
<dbReference type="InterPro" id="IPR012337">
    <property type="entry name" value="RNaseH-like_sf"/>
</dbReference>
<evidence type="ECO:0000256" key="5">
    <source>
        <dbReference type="ARBA" id="ARBA00022759"/>
    </source>
</evidence>
<dbReference type="Proteomes" id="UP000719412">
    <property type="component" value="Unassembled WGS sequence"/>
</dbReference>
<feature type="region of interest" description="Disordered" evidence="8">
    <location>
        <begin position="1425"/>
        <end position="1536"/>
    </location>
</feature>
<evidence type="ECO:0000256" key="7">
    <source>
        <dbReference type="ARBA" id="ARBA00022918"/>
    </source>
</evidence>
<dbReference type="SUPFAM" id="SSF56672">
    <property type="entry name" value="DNA/RNA polymerases"/>
    <property type="match status" value="1"/>
</dbReference>
<evidence type="ECO:0000256" key="2">
    <source>
        <dbReference type="ARBA" id="ARBA00022679"/>
    </source>
</evidence>
<name>A0A8J6H6S9_TENMO</name>
<dbReference type="EMBL" id="JABDTM020028818">
    <property type="protein sequence ID" value="KAH0808367.1"/>
    <property type="molecule type" value="Genomic_DNA"/>
</dbReference>
<organism evidence="11 12">
    <name type="scientific">Tenebrio molitor</name>
    <name type="common">Yellow mealworm beetle</name>
    <dbReference type="NCBI Taxonomy" id="7067"/>
    <lineage>
        <taxon>Eukaryota</taxon>
        <taxon>Metazoa</taxon>
        <taxon>Ecdysozoa</taxon>
        <taxon>Arthropoda</taxon>
        <taxon>Hexapoda</taxon>
        <taxon>Insecta</taxon>
        <taxon>Pterygota</taxon>
        <taxon>Neoptera</taxon>
        <taxon>Endopterygota</taxon>
        <taxon>Coleoptera</taxon>
        <taxon>Polyphaga</taxon>
        <taxon>Cucujiformia</taxon>
        <taxon>Tenebrionidae</taxon>
        <taxon>Tenebrio</taxon>
    </lineage>
</organism>
<keyword evidence="4" id="KW-0540">Nuclease</keyword>